<keyword evidence="8 17" id="KW-0418">Kinase</keyword>
<dbReference type="InterPro" id="IPR008207">
    <property type="entry name" value="Sig_transdc_His_kin_Hpt_dom"/>
</dbReference>
<dbReference type="KEGG" id="tcx:Tcr_1612"/>
<dbReference type="InterPro" id="IPR003594">
    <property type="entry name" value="HATPase_dom"/>
</dbReference>
<dbReference type="SMART" id="SM00387">
    <property type="entry name" value="HATPase_c"/>
    <property type="match status" value="1"/>
</dbReference>
<keyword evidence="7" id="KW-0547">Nucleotide-binding</keyword>
<dbReference type="Pfam" id="PF02518">
    <property type="entry name" value="HATPase_c"/>
    <property type="match status" value="1"/>
</dbReference>
<keyword evidence="5 12" id="KW-0597">Phosphoprotein</keyword>
<dbReference type="CDD" id="cd16916">
    <property type="entry name" value="HATPase_CheA-like"/>
    <property type="match status" value="1"/>
</dbReference>
<evidence type="ECO:0000259" key="16">
    <source>
        <dbReference type="PROSITE" id="PS50894"/>
    </source>
</evidence>
<dbReference type="CDD" id="cd00088">
    <property type="entry name" value="HPT"/>
    <property type="match status" value="1"/>
</dbReference>
<dbReference type="SUPFAM" id="SSF47384">
    <property type="entry name" value="Homodimeric domain of signal transducing histidine kinase"/>
    <property type="match status" value="1"/>
</dbReference>
<dbReference type="SMART" id="SM00073">
    <property type="entry name" value="HPT"/>
    <property type="match status" value="1"/>
</dbReference>
<gene>
    <name evidence="17" type="ordered locus">Tcr_1612</name>
</gene>
<dbReference type="GO" id="GO:0000155">
    <property type="term" value="F:phosphorelay sensor kinase activity"/>
    <property type="evidence" value="ECO:0007669"/>
    <property type="project" value="InterPro"/>
</dbReference>
<feature type="region of interest" description="Disordered" evidence="13">
    <location>
        <begin position="128"/>
        <end position="155"/>
    </location>
</feature>
<dbReference type="SUPFAM" id="SSF47226">
    <property type="entry name" value="Histidine-containing phosphotransfer domain, HPT domain"/>
    <property type="match status" value="1"/>
</dbReference>
<name>Q31F69_HYDCU</name>
<dbReference type="SUPFAM" id="SSF55874">
    <property type="entry name" value="ATPase domain of HSP90 chaperone/DNA topoisomerase II/histidine kinase"/>
    <property type="match status" value="1"/>
</dbReference>
<dbReference type="PANTHER" id="PTHR43395">
    <property type="entry name" value="SENSOR HISTIDINE KINASE CHEA"/>
    <property type="match status" value="1"/>
</dbReference>
<dbReference type="InterPro" id="IPR002545">
    <property type="entry name" value="CheW-lke_dom"/>
</dbReference>
<dbReference type="Gene3D" id="1.20.120.160">
    <property type="entry name" value="HPT domain"/>
    <property type="match status" value="1"/>
</dbReference>
<feature type="domain" description="CheW-like" evidence="15">
    <location>
        <begin position="551"/>
        <end position="686"/>
    </location>
</feature>
<feature type="region of interest" description="Disordered" evidence="13">
    <location>
        <begin position="244"/>
        <end position="298"/>
    </location>
</feature>
<organism evidence="17">
    <name type="scientific">Hydrogenovibrio crunogenus (strain DSM 25203 / XCL-2)</name>
    <name type="common">Thiomicrospira crunogena</name>
    <dbReference type="NCBI Taxonomy" id="317025"/>
    <lineage>
        <taxon>Bacteria</taxon>
        <taxon>Pseudomonadati</taxon>
        <taxon>Pseudomonadota</taxon>
        <taxon>Gammaproteobacteria</taxon>
        <taxon>Thiotrichales</taxon>
        <taxon>Piscirickettsiaceae</taxon>
        <taxon>Hydrogenovibrio</taxon>
    </lineage>
</organism>
<evidence type="ECO:0000256" key="8">
    <source>
        <dbReference type="ARBA" id="ARBA00022777"/>
    </source>
</evidence>
<dbReference type="Gene3D" id="1.10.287.560">
    <property type="entry name" value="Histidine kinase CheA-like, homodimeric domain"/>
    <property type="match status" value="1"/>
</dbReference>
<evidence type="ECO:0000313" key="17">
    <source>
        <dbReference type="EMBL" id="ABB42204.1"/>
    </source>
</evidence>
<sequence length="694" mass="75423">MDMMETFRQTYLEESFEGLDVMEAGLLDLSPGTPDNEKINEIFRAAHSIKGGSGTFGFTEIIDFTHVLETLLDEMRDGRRDVTQEATDTMLQAVDVLRDMMTRLQNHEEIDEVRASEVQKDMEAILNGGSVDSEPSASEMHSTEENQPTSSTASGSWVIDIVPEKELLQTGNEPIRIFRELETLGEISVSADDSALPDVAELNPEDLHLKWQVTLTGEGIDEEDVKEVFEWIDGDGAEVTITAPSTTASDSSTANAEPAPEPVVAETPAATPPKADVKKPAAAAKPAQAASAPKQDSSIRVDLSKIDQLVNLVGELVITQSMLSQFGEQAEQNEDSDWADKLKEGLTHLERHTRDLQESVMNIRMLPVSFAFNRMPRIVHDVSKKLGKSINLVMEGENTELDKTMLEALTDPLVHIVRNSIDHGVESPEVRLEAGKPETGTVKMAAFHQGGNILIQITDDGAGINADKVRQKAIEKGVIEEDHKMSEEEIIDLIFHPGFSTADVISDVSGRGVGMDVVRRNIRGLGGSVEVKTEKGHGSVFTIRLPLTLAILDGQLAKVGSETYVFPLVSIVESIQVDKSLVKGIAGQTELYKLRDSYIPVIRLHQKLGIKDARTDLEEGLLVVVEDGGKRAGIFVDDLLGQQQVVIKSLESNFMKISSIAGATILGDGTVSLILDVTETLASHKGGNVQSNAA</sequence>
<dbReference type="FunFam" id="2.30.30.40:FF:000048">
    <property type="entry name" value="Chemotaxis protein CheA, putative"/>
    <property type="match status" value="1"/>
</dbReference>
<comment type="function">
    <text evidence="11">Involved in the transmission of sensory signals from the chemoreceptors to the flagellar motors. CheA is autophosphorylated; it can transfer its phosphate group to either CheB or CheY.</text>
</comment>
<evidence type="ECO:0000256" key="6">
    <source>
        <dbReference type="ARBA" id="ARBA00022679"/>
    </source>
</evidence>
<dbReference type="InterPro" id="IPR037006">
    <property type="entry name" value="CheA-like_homodim_sf"/>
</dbReference>
<dbReference type="GO" id="GO:0005737">
    <property type="term" value="C:cytoplasm"/>
    <property type="evidence" value="ECO:0007669"/>
    <property type="project" value="InterPro"/>
</dbReference>
<dbReference type="InterPro" id="IPR036890">
    <property type="entry name" value="HATPase_C_sf"/>
</dbReference>
<evidence type="ECO:0000256" key="4">
    <source>
        <dbReference type="ARBA" id="ARBA00022500"/>
    </source>
</evidence>
<keyword evidence="4" id="KW-0145">Chemotaxis</keyword>
<dbReference type="PROSITE" id="PS50109">
    <property type="entry name" value="HIS_KIN"/>
    <property type="match status" value="1"/>
</dbReference>
<dbReference type="PANTHER" id="PTHR43395:SF10">
    <property type="entry name" value="CHEMOTAXIS PROTEIN CHEA"/>
    <property type="match status" value="1"/>
</dbReference>
<evidence type="ECO:0000259" key="14">
    <source>
        <dbReference type="PROSITE" id="PS50109"/>
    </source>
</evidence>
<dbReference type="InterPro" id="IPR036097">
    <property type="entry name" value="HisK_dim/P_sf"/>
</dbReference>
<keyword evidence="9" id="KW-0067">ATP-binding</keyword>
<dbReference type="InterPro" id="IPR005467">
    <property type="entry name" value="His_kinase_dom"/>
</dbReference>
<comment type="catalytic activity">
    <reaction evidence="1">
        <text>ATP + protein L-histidine = ADP + protein N-phospho-L-histidine.</text>
        <dbReference type="EC" id="2.7.13.3"/>
    </reaction>
</comment>
<dbReference type="InterPro" id="IPR004105">
    <property type="entry name" value="CheA-like_dim"/>
</dbReference>
<dbReference type="Pfam" id="PF02895">
    <property type="entry name" value="H-kinase_dim"/>
    <property type="match status" value="1"/>
</dbReference>
<keyword evidence="10" id="KW-0902">Two-component regulatory system</keyword>
<feature type="domain" description="HPt" evidence="16">
    <location>
        <begin position="1"/>
        <end position="104"/>
    </location>
</feature>
<dbReference type="InterPro" id="IPR036641">
    <property type="entry name" value="HPT_dom_sf"/>
</dbReference>
<dbReference type="SUPFAM" id="SSF50341">
    <property type="entry name" value="CheW-like"/>
    <property type="match status" value="1"/>
</dbReference>
<dbReference type="CDD" id="cd00731">
    <property type="entry name" value="CheA_reg"/>
    <property type="match status" value="1"/>
</dbReference>
<dbReference type="HOGENOM" id="CLU_000650_3_6_6"/>
<dbReference type="PROSITE" id="PS50851">
    <property type="entry name" value="CHEW"/>
    <property type="match status" value="1"/>
</dbReference>
<evidence type="ECO:0000256" key="10">
    <source>
        <dbReference type="ARBA" id="ARBA00023012"/>
    </source>
</evidence>
<reference evidence="17" key="1">
    <citation type="submission" date="2006-07" db="EMBL/GenBank/DDBJ databases">
        <title>Complete sequence of Thiomicrospira crunogena XCL-2.</title>
        <authorList>
            <consortium name="US DOE Joint Genome Institute"/>
            <person name="Copeland A."/>
            <person name="Lucas S."/>
            <person name="Lapidus A."/>
            <person name="Barry K."/>
            <person name="Detter J.C."/>
            <person name="Glavina del Rio T."/>
            <person name="Hammon N."/>
            <person name="Israni S."/>
            <person name="Dalin E."/>
            <person name="Tice H."/>
            <person name="Pitluck S."/>
            <person name="Chain P."/>
            <person name="Malfatti S."/>
            <person name="Shin M."/>
            <person name="Vergez L."/>
            <person name="Schmutz J."/>
            <person name="Larimer F."/>
            <person name="Land M."/>
            <person name="Hauser L."/>
            <person name="Kyrpides N."/>
            <person name="Lykidis A."/>
            <person name="Scott K.M."/>
            <person name="Sievert S."/>
            <person name="Kerfeld C."/>
            <person name="Freyermuth S."/>
            <person name="Dobrinski K."/>
            <person name="Boller A."/>
            <person name="Fitzpatrick K."/>
            <person name="Thoma P."/>
            <person name="Moore J."/>
            <person name="Richardson P."/>
        </authorList>
    </citation>
    <scope>NUCLEOTIDE SEQUENCE</scope>
    <source>
        <strain evidence="17">XCL-2</strain>
    </source>
</reference>
<dbReference type="OrthoDB" id="9803176at2"/>
<evidence type="ECO:0000256" key="11">
    <source>
        <dbReference type="ARBA" id="ARBA00035100"/>
    </source>
</evidence>
<evidence type="ECO:0000256" key="2">
    <source>
        <dbReference type="ARBA" id="ARBA00012438"/>
    </source>
</evidence>
<feature type="domain" description="Histidine kinase" evidence="14">
    <location>
        <begin position="294"/>
        <end position="549"/>
    </location>
</feature>
<dbReference type="InterPro" id="IPR051315">
    <property type="entry name" value="Bact_Chemotaxis_CheA"/>
</dbReference>
<dbReference type="eggNOG" id="COG0643">
    <property type="taxonomic scope" value="Bacteria"/>
</dbReference>
<dbReference type="AlphaFoldDB" id="Q31F69"/>
<feature type="compositionally biased region" description="Low complexity" evidence="13">
    <location>
        <begin position="244"/>
        <end position="294"/>
    </location>
</feature>
<protein>
    <recommendedName>
        <fullName evidence="3">Chemotaxis protein CheA</fullName>
        <ecNumber evidence="2">2.7.13.3</ecNumber>
    </recommendedName>
</protein>
<evidence type="ECO:0000256" key="5">
    <source>
        <dbReference type="ARBA" id="ARBA00022553"/>
    </source>
</evidence>
<evidence type="ECO:0000256" key="12">
    <source>
        <dbReference type="PROSITE-ProRule" id="PRU00110"/>
    </source>
</evidence>
<evidence type="ECO:0000256" key="7">
    <source>
        <dbReference type="ARBA" id="ARBA00022741"/>
    </source>
</evidence>
<accession>Q31F69</accession>
<feature type="modified residue" description="Phosphohistidine" evidence="12">
    <location>
        <position position="47"/>
    </location>
</feature>
<dbReference type="InterPro" id="IPR004358">
    <property type="entry name" value="Sig_transdc_His_kin-like_C"/>
</dbReference>
<dbReference type="SMART" id="SM00260">
    <property type="entry name" value="CheW"/>
    <property type="match status" value="1"/>
</dbReference>
<evidence type="ECO:0000256" key="9">
    <source>
        <dbReference type="ARBA" id="ARBA00022840"/>
    </source>
</evidence>
<evidence type="ECO:0000256" key="1">
    <source>
        <dbReference type="ARBA" id="ARBA00000085"/>
    </source>
</evidence>
<dbReference type="Gene3D" id="3.30.565.10">
    <property type="entry name" value="Histidine kinase-like ATPase, C-terminal domain"/>
    <property type="match status" value="1"/>
</dbReference>
<dbReference type="Pfam" id="PF01627">
    <property type="entry name" value="Hpt"/>
    <property type="match status" value="1"/>
</dbReference>
<keyword evidence="6" id="KW-0808">Transferase</keyword>
<dbReference type="PRINTS" id="PR00344">
    <property type="entry name" value="BCTRLSENSOR"/>
</dbReference>
<dbReference type="Gene3D" id="2.30.30.40">
    <property type="entry name" value="SH3 Domains"/>
    <property type="match status" value="1"/>
</dbReference>
<dbReference type="STRING" id="317025.Tcr_1612"/>
<dbReference type="FunFam" id="3.30.565.10:FF:000016">
    <property type="entry name" value="Chemotaxis protein CheA, putative"/>
    <property type="match status" value="1"/>
</dbReference>
<dbReference type="InterPro" id="IPR036061">
    <property type="entry name" value="CheW-like_dom_sf"/>
</dbReference>
<dbReference type="eggNOG" id="COG2198">
    <property type="taxonomic scope" value="Bacteria"/>
</dbReference>
<dbReference type="PROSITE" id="PS50894">
    <property type="entry name" value="HPT"/>
    <property type="match status" value="1"/>
</dbReference>
<dbReference type="EC" id="2.7.13.3" evidence="2"/>
<evidence type="ECO:0000256" key="3">
    <source>
        <dbReference type="ARBA" id="ARBA00021495"/>
    </source>
</evidence>
<dbReference type="SMART" id="SM01231">
    <property type="entry name" value="H-kinase_dim"/>
    <property type="match status" value="1"/>
</dbReference>
<proteinExistence type="predicted"/>
<evidence type="ECO:0000256" key="13">
    <source>
        <dbReference type="SAM" id="MobiDB-lite"/>
    </source>
</evidence>
<feature type="compositionally biased region" description="Polar residues" evidence="13">
    <location>
        <begin position="133"/>
        <end position="155"/>
    </location>
</feature>
<dbReference type="GO" id="GO:0006935">
    <property type="term" value="P:chemotaxis"/>
    <property type="evidence" value="ECO:0007669"/>
    <property type="project" value="UniProtKB-KW"/>
</dbReference>
<evidence type="ECO:0000259" key="15">
    <source>
        <dbReference type="PROSITE" id="PS50851"/>
    </source>
</evidence>
<dbReference type="EMBL" id="CP000109">
    <property type="protein sequence ID" value="ABB42204.1"/>
    <property type="molecule type" value="Genomic_DNA"/>
</dbReference>
<dbReference type="Pfam" id="PF01584">
    <property type="entry name" value="CheW"/>
    <property type="match status" value="1"/>
</dbReference>
<dbReference type="GO" id="GO:0005524">
    <property type="term" value="F:ATP binding"/>
    <property type="evidence" value="ECO:0007669"/>
    <property type="project" value="UniProtKB-KW"/>
</dbReference>